<dbReference type="GO" id="GO:0004557">
    <property type="term" value="F:alpha-galactosidase activity"/>
    <property type="evidence" value="ECO:0007669"/>
    <property type="project" value="UniProtKB-EC"/>
</dbReference>
<dbReference type="EC" id="3.2.1.22" evidence="2"/>
<evidence type="ECO:0000256" key="3">
    <source>
        <dbReference type="SAM" id="SignalP"/>
    </source>
</evidence>
<keyword evidence="6" id="KW-1185">Reference proteome</keyword>
<evidence type="ECO:0000313" key="5">
    <source>
        <dbReference type="EMBL" id="RDW60735.1"/>
    </source>
</evidence>
<dbReference type="PANTHER" id="PTHR35273:SF2">
    <property type="entry name" value="ALPHA-GALACTOSIDASE"/>
    <property type="match status" value="1"/>
</dbReference>
<dbReference type="STRING" id="1849047.A0A3D8QG06"/>
<feature type="chain" id="PRO_5017732861" description="alpha-galactosidase" evidence="3">
    <location>
        <begin position="24"/>
        <end position="276"/>
    </location>
</feature>
<evidence type="ECO:0000259" key="4">
    <source>
        <dbReference type="Pfam" id="PF03537"/>
    </source>
</evidence>
<dbReference type="SUPFAM" id="SSF51445">
    <property type="entry name" value="(Trans)glycosidases"/>
    <property type="match status" value="1"/>
</dbReference>
<evidence type="ECO:0000313" key="6">
    <source>
        <dbReference type="Proteomes" id="UP000256645"/>
    </source>
</evidence>
<evidence type="ECO:0000256" key="2">
    <source>
        <dbReference type="ARBA" id="ARBA00012755"/>
    </source>
</evidence>
<comment type="caution">
    <text evidence="5">The sequence shown here is derived from an EMBL/GenBank/DDBJ whole genome shotgun (WGS) entry which is preliminary data.</text>
</comment>
<gene>
    <name evidence="5" type="ORF">BP6252_12118</name>
</gene>
<dbReference type="OrthoDB" id="2108802at2759"/>
<sequence length="276" mass="30723">MAPTSFFIAVLAGMAMLLEPTYGLSMPSSFEKRVTWWKPTAGMTWQIVLSHKLKNLAVDVSTYDIDMFDTPTTTINTLHSQRRYVICYFSAGTWENWRPDAANFAAADKGHNVGSWVGELWLNTSSPSVRNIMLKRLDLARSKHCDAVDPDNTDAFDNTNGLGLTEQDSIDFVTFLANAAHARGMAVGLKNSGPIISDSIVSMVDFAVNEQCVHYKECQKWTPFITANKPVFGIEYPSAGAATTLTTKAKYCNNPTRTGFSTLLKKMNLDDWYMRC</sequence>
<dbReference type="EMBL" id="PDLM01000015">
    <property type="protein sequence ID" value="RDW60735.1"/>
    <property type="molecule type" value="Genomic_DNA"/>
</dbReference>
<feature type="domain" description="Glycoside-hydrolase family GH114 TIM-barrel" evidence="4">
    <location>
        <begin position="44"/>
        <end position="272"/>
    </location>
</feature>
<dbReference type="Gene3D" id="3.20.20.70">
    <property type="entry name" value="Aldolase class I"/>
    <property type="match status" value="1"/>
</dbReference>
<dbReference type="InterPro" id="IPR017853">
    <property type="entry name" value="GH"/>
</dbReference>
<accession>A0A3D8QG06</accession>
<comment type="catalytic activity">
    <reaction evidence="1">
        <text>Hydrolysis of terminal, non-reducing alpha-D-galactose residues in alpha-D-galactosides, including galactose oligosaccharides, galactomannans and galactolipids.</text>
        <dbReference type="EC" id="3.2.1.22"/>
    </reaction>
</comment>
<dbReference type="AlphaFoldDB" id="A0A3D8QG06"/>
<dbReference type="Pfam" id="PF03537">
    <property type="entry name" value="Glyco_hydro_114"/>
    <property type="match status" value="1"/>
</dbReference>
<dbReference type="PANTHER" id="PTHR35273">
    <property type="entry name" value="ALPHA-1,4 POLYGALACTOSAMINIDASE, PUTATIVE (AFU_ORTHOLOGUE AFUA_3G07890)-RELATED"/>
    <property type="match status" value="1"/>
</dbReference>
<name>A0A3D8QG06_9HELO</name>
<keyword evidence="3" id="KW-0732">Signal</keyword>
<evidence type="ECO:0000256" key="1">
    <source>
        <dbReference type="ARBA" id="ARBA00001255"/>
    </source>
</evidence>
<protein>
    <recommendedName>
        <fullName evidence="2">alpha-galactosidase</fullName>
        <ecNumber evidence="2">3.2.1.22</ecNumber>
    </recommendedName>
</protein>
<dbReference type="InterPro" id="IPR004352">
    <property type="entry name" value="GH114_TIM-barrel"/>
</dbReference>
<organism evidence="5 6">
    <name type="scientific">Coleophoma cylindrospora</name>
    <dbReference type="NCBI Taxonomy" id="1849047"/>
    <lineage>
        <taxon>Eukaryota</taxon>
        <taxon>Fungi</taxon>
        <taxon>Dikarya</taxon>
        <taxon>Ascomycota</taxon>
        <taxon>Pezizomycotina</taxon>
        <taxon>Leotiomycetes</taxon>
        <taxon>Helotiales</taxon>
        <taxon>Dermateaceae</taxon>
        <taxon>Coleophoma</taxon>
    </lineage>
</organism>
<dbReference type="Proteomes" id="UP000256645">
    <property type="component" value="Unassembled WGS sequence"/>
</dbReference>
<reference evidence="5 6" key="1">
    <citation type="journal article" date="2018" name="IMA Fungus">
        <title>IMA Genome-F 9: Draft genome sequence of Annulohypoxylon stygium, Aspergillus mulundensis, Berkeleyomyces basicola (syn. Thielaviopsis basicola), Ceratocystis smalleyi, two Cercospora beticola strains, Coleophoma cylindrospora, Fusarium fracticaudum, Phialophora cf. hyalina, and Morchella septimelata.</title>
        <authorList>
            <person name="Wingfield B.D."/>
            <person name="Bills G.F."/>
            <person name="Dong Y."/>
            <person name="Huang W."/>
            <person name="Nel W.J."/>
            <person name="Swalarsk-Parry B.S."/>
            <person name="Vaghefi N."/>
            <person name="Wilken P.M."/>
            <person name="An Z."/>
            <person name="de Beer Z.W."/>
            <person name="De Vos L."/>
            <person name="Chen L."/>
            <person name="Duong T.A."/>
            <person name="Gao Y."/>
            <person name="Hammerbacher A."/>
            <person name="Kikkert J.R."/>
            <person name="Li Y."/>
            <person name="Li H."/>
            <person name="Li K."/>
            <person name="Li Q."/>
            <person name="Liu X."/>
            <person name="Ma X."/>
            <person name="Naidoo K."/>
            <person name="Pethybridge S.J."/>
            <person name="Sun J."/>
            <person name="Steenkamp E.T."/>
            <person name="van der Nest M.A."/>
            <person name="van Wyk S."/>
            <person name="Wingfield M.J."/>
            <person name="Xiong C."/>
            <person name="Yue Q."/>
            <person name="Zhang X."/>
        </authorList>
    </citation>
    <scope>NUCLEOTIDE SEQUENCE [LARGE SCALE GENOMIC DNA]</scope>
    <source>
        <strain evidence="5 6">BP6252</strain>
    </source>
</reference>
<proteinExistence type="predicted"/>
<dbReference type="InterPro" id="IPR013785">
    <property type="entry name" value="Aldolase_TIM"/>
</dbReference>
<feature type="signal peptide" evidence="3">
    <location>
        <begin position="1"/>
        <end position="23"/>
    </location>
</feature>